<gene>
    <name evidence="1" type="ORF">OXU80_22145</name>
</gene>
<organism evidence="1 2">
    <name type="scientific">Antarcticirhabdus aurantiaca</name>
    <dbReference type="NCBI Taxonomy" id="2606717"/>
    <lineage>
        <taxon>Bacteria</taxon>
        <taxon>Pseudomonadati</taxon>
        <taxon>Pseudomonadota</taxon>
        <taxon>Alphaproteobacteria</taxon>
        <taxon>Hyphomicrobiales</taxon>
        <taxon>Aurantimonadaceae</taxon>
        <taxon>Antarcticirhabdus</taxon>
    </lineage>
</organism>
<keyword evidence="2" id="KW-1185">Reference proteome</keyword>
<evidence type="ECO:0000313" key="2">
    <source>
        <dbReference type="Proteomes" id="UP001163223"/>
    </source>
</evidence>
<dbReference type="EMBL" id="CP113520">
    <property type="protein sequence ID" value="WAJ27516.1"/>
    <property type="molecule type" value="Genomic_DNA"/>
</dbReference>
<protein>
    <submittedName>
        <fullName evidence="1">Uncharacterized protein</fullName>
    </submittedName>
</protein>
<sequence>MSAVDEDQIADWSQEIIGDLIACEALRDDRQSYEDTLKLHNAIAKTLRHIAKWVEEEAQERVAEHVSWSPIIHPDFDKGFLVGLSHGYHLGEEGDEKRFYMSRETYLARVNDRPRLLALYEAQRSTLPAEGCDSVAAAQSSSEADHV</sequence>
<name>A0ACD4NL61_9HYPH</name>
<evidence type="ECO:0000313" key="1">
    <source>
        <dbReference type="EMBL" id="WAJ27516.1"/>
    </source>
</evidence>
<proteinExistence type="predicted"/>
<accession>A0ACD4NL61</accession>
<reference evidence="1" key="1">
    <citation type="submission" date="2022-11" db="EMBL/GenBank/DDBJ databases">
        <title>beta-Carotene-producing bacterium, Jeongeuplla avenae sp. nov., alleviates the salt stress of Arabidopsis seedlings.</title>
        <authorList>
            <person name="Jiang L."/>
            <person name="Lee J."/>
        </authorList>
    </citation>
    <scope>NUCLEOTIDE SEQUENCE</scope>
    <source>
        <strain evidence="1">DY_R2A_6</strain>
    </source>
</reference>
<dbReference type="Proteomes" id="UP001163223">
    <property type="component" value="Chromosome"/>
</dbReference>